<protein>
    <submittedName>
        <fullName evidence="2">Uncharacterized protein</fullName>
    </submittedName>
</protein>
<feature type="chain" id="PRO_5015536920" evidence="1">
    <location>
        <begin position="24"/>
        <end position="183"/>
    </location>
</feature>
<comment type="caution">
    <text evidence="2">The sequence shown here is derived from an EMBL/GenBank/DDBJ whole genome shotgun (WGS) entry which is preliminary data.</text>
</comment>
<name>A0A2S9Y818_9BACT</name>
<accession>A0A2S9Y818</accession>
<evidence type="ECO:0000256" key="1">
    <source>
        <dbReference type="SAM" id="SignalP"/>
    </source>
</evidence>
<feature type="signal peptide" evidence="1">
    <location>
        <begin position="1"/>
        <end position="23"/>
    </location>
</feature>
<keyword evidence="1" id="KW-0732">Signal</keyword>
<organism evidence="2 3">
    <name type="scientific">Enhygromyxa salina</name>
    <dbReference type="NCBI Taxonomy" id="215803"/>
    <lineage>
        <taxon>Bacteria</taxon>
        <taxon>Pseudomonadati</taxon>
        <taxon>Myxococcota</taxon>
        <taxon>Polyangia</taxon>
        <taxon>Nannocystales</taxon>
        <taxon>Nannocystaceae</taxon>
        <taxon>Enhygromyxa</taxon>
    </lineage>
</organism>
<reference evidence="2 3" key="1">
    <citation type="submission" date="2018-03" db="EMBL/GenBank/DDBJ databases">
        <title>Draft Genome Sequences of the Obligatory Marine Myxobacteria Enhygromyxa salina SWB007.</title>
        <authorList>
            <person name="Poehlein A."/>
            <person name="Moghaddam J.A."/>
            <person name="Harms H."/>
            <person name="Alanjari M."/>
            <person name="Koenig G.M."/>
            <person name="Daniel R."/>
            <person name="Schaeberle T.F."/>
        </authorList>
    </citation>
    <scope>NUCLEOTIDE SEQUENCE [LARGE SCALE GENOMIC DNA]</scope>
    <source>
        <strain evidence="2 3">SWB007</strain>
    </source>
</reference>
<dbReference type="Proteomes" id="UP000238823">
    <property type="component" value="Unassembled WGS sequence"/>
</dbReference>
<proteinExistence type="predicted"/>
<dbReference type="PROSITE" id="PS51257">
    <property type="entry name" value="PROKAR_LIPOPROTEIN"/>
    <property type="match status" value="1"/>
</dbReference>
<evidence type="ECO:0000313" key="3">
    <source>
        <dbReference type="Proteomes" id="UP000238823"/>
    </source>
</evidence>
<evidence type="ECO:0000313" key="2">
    <source>
        <dbReference type="EMBL" id="PRQ01245.1"/>
    </source>
</evidence>
<dbReference type="AlphaFoldDB" id="A0A2S9Y818"/>
<sequence>MRSILSKTLTFLAVGVLTLAASACRGPMPCPDCDEQADDDDSPPDLPTPDPLPDLPCGGADFMSDSYNCGSCGHECPLWYEGTEWEAGTCVAGVCGPVWSQCAGNSGWGGNTCGELCAGGGRTCVANGCSGFTALLLYTPAFDPCHHPPLFDPVGVMTGSCDEQIPWENDEFSPINVQCCCAP</sequence>
<dbReference type="EMBL" id="PVNL01000117">
    <property type="protein sequence ID" value="PRQ01245.1"/>
    <property type="molecule type" value="Genomic_DNA"/>
</dbReference>
<gene>
    <name evidence="2" type="ORF">ENSA7_58500</name>
</gene>